<comment type="subcellular location">
    <subcellularLocation>
        <location evidence="1">Fimbrium</location>
    </subcellularLocation>
</comment>
<evidence type="ECO:0000256" key="3">
    <source>
        <dbReference type="ARBA" id="ARBA00022729"/>
    </source>
</evidence>
<dbReference type="Gene3D" id="2.60.40.1090">
    <property type="entry name" value="Fimbrial-type adhesion domain"/>
    <property type="match status" value="1"/>
</dbReference>
<evidence type="ECO:0000313" key="7">
    <source>
        <dbReference type="Proteomes" id="UP000239477"/>
    </source>
</evidence>
<reference evidence="6 7" key="1">
    <citation type="submission" date="2017-09" db="EMBL/GenBank/DDBJ databases">
        <title>Genomic, metabolic, and phenotypic characteristics of bacterial isolates from the natural microbiome of the model nematode Caenorhabditis elegans.</title>
        <authorList>
            <person name="Zimmermann J."/>
            <person name="Obeng N."/>
            <person name="Yang W."/>
            <person name="Obeng O."/>
            <person name="Kissoyan K."/>
            <person name="Pees B."/>
            <person name="Dirksen P."/>
            <person name="Hoppner M."/>
            <person name="Franke A."/>
            <person name="Rosenstiel P."/>
            <person name="Leippe M."/>
            <person name="Dierking K."/>
            <person name="Kaleta C."/>
            <person name="Schulenburg H."/>
        </authorList>
    </citation>
    <scope>NUCLEOTIDE SEQUENCE [LARGE SCALE GENOMIC DNA]</scope>
    <source>
        <strain evidence="6 7">MYb73</strain>
    </source>
</reference>
<dbReference type="GO" id="GO:0009289">
    <property type="term" value="C:pilus"/>
    <property type="evidence" value="ECO:0007669"/>
    <property type="project" value="UniProtKB-SubCell"/>
</dbReference>
<dbReference type="AlphaFoldDB" id="A0A2S0I4B3"/>
<dbReference type="PANTHER" id="PTHR33420:SF3">
    <property type="entry name" value="FIMBRIAL SUBUNIT ELFA"/>
    <property type="match status" value="1"/>
</dbReference>
<evidence type="ECO:0000256" key="2">
    <source>
        <dbReference type="ARBA" id="ARBA00006671"/>
    </source>
</evidence>
<evidence type="ECO:0000256" key="4">
    <source>
        <dbReference type="ARBA" id="ARBA00023263"/>
    </source>
</evidence>
<feature type="chain" id="PRO_5015621710" evidence="5">
    <location>
        <begin position="24"/>
        <end position="179"/>
    </location>
</feature>
<feature type="signal peptide" evidence="5">
    <location>
        <begin position="1"/>
        <end position="23"/>
    </location>
</feature>
<keyword evidence="7" id="KW-1185">Reference proteome</keyword>
<dbReference type="EMBL" id="CP023270">
    <property type="protein sequence ID" value="AVJ26876.1"/>
    <property type="molecule type" value="Genomic_DNA"/>
</dbReference>
<dbReference type="OrthoDB" id="8586454at2"/>
<dbReference type="RefSeq" id="WP_105237854.1">
    <property type="nucleotide sequence ID" value="NZ_CP023270.1"/>
</dbReference>
<accession>A0A2S0I4B3</accession>
<evidence type="ECO:0000256" key="5">
    <source>
        <dbReference type="SAM" id="SignalP"/>
    </source>
</evidence>
<protein>
    <submittedName>
        <fullName evidence="6">Fimbrial protein</fullName>
    </submittedName>
</protein>
<comment type="similarity">
    <text evidence="2">Belongs to the fimbrial protein family.</text>
</comment>
<dbReference type="InterPro" id="IPR036937">
    <property type="entry name" value="Adhesion_dom_fimbrial_sf"/>
</dbReference>
<evidence type="ECO:0000256" key="1">
    <source>
        <dbReference type="ARBA" id="ARBA00004561"/>
    </source>
</evidence>
<dbReference type="GO" id="GO:0043709">
    <property type="term" value="P:cell adhesion involved in single-species biofilm formation"/>
    <property type="evidence" value="ECO:0007669"/>
    <property type="project" value="TreeGrafter"/>
</dbReference>
<evidence type="ECO:0000313" key="6">
    <source>
        <dbReference type="EMBL" id="AVJ26876.1"/>
    </source>
</evidence>
<dbReference type="InterPro" id="IPR039458">
    <property type="entry name" value="FimA-like"/>
</dbReference>
<keyword evidence="3 5" id="KW-0732">Signal</keyword>
<keyword evidence="4" id="KW-0281">Fimbrium</keyword>
<dbReference type="SUPFAM" id="SSF49401">
    <property type="entry name" value="Bacterial adhesins"/>
    <property type="match status" value="1"/>
</dbReference>
<organism evidence="6 7">
    <name type="scientific">Achromobacter spanius</name>
    <dbReference type="NCBI Taxonomy" id="217203"/>
    <lineage>
        <taxon>Bacteria</taxon>
        <taxon>Pseudomonadati</taxon>
        <taxon>Pseudomonadota</taxon>
        <taxon>Betaproteobacteria</taxon>
        <taxon>Burkholderiales</taxon>
        <taxon>Alcaligenaceae</taxon>
        <taxon>Achromobacter</taxon>
    </lineage>
</organism>
<name>A0A2S0I4B3_9BURK</name>
<proteinExistence type="inferred from homology"/>
<gene>
    <name evidence="6" type="ORF">CLM73_06925</name>
</gene>
<dbReference type="Proteomes" id="UP000239477">
    <property type="component" value="Chromosome"/>
</dbReference>
<dbReference type="Pfam" id="PF16970">
    <property type="entry name" value="FimA"/>
    <property type="match status" value="1"/>
</dbReference>
<dbReference type="InterPro" id="IPR008966">
    <property type="entry name" value="Adhesion_dom_sf"/>
</dbReference>
<dbReference type="InterPro" id="IPR050263">
    <property type="entry name" value="Bact_Fimbrial_Adh_Pro"/>
</dbReference>
<dbReference type="PANTHER" id="PTHR33420">
    <property type="entry name" value="FIMBRIAL SUBUNIT ELFA-RELATED"/>
    <property type="match status" value="1"/>
</dbReference>
<sequence>MKLNTLIALTIGALASTSQLAFAADGTINFTGAVSANTCTIDGNGTGNKDFNVLMPTVGVDALTAAGKTAGTTPFTIRLTQCTPDTGMVHTLFEPGVNGNAATGNLTIGAGGATNVEVRLLNADETPINVTVADEAQNSKAVSLSSGEASLNYLAQYFALGQAGAGAVTATAKYTIIYQ</sequence>